<dbReference type="Proteomes" id="UP000460718">
    <property type="component" value="Unassembled WGS sequence"/>
</dbReference>
<evidence type="ECO:0000313" key="11">
    <source>
        <dbReference type="EMBL" id="KAE9361636.1"/>
    </source>
</evidence>
<dbReference type="AlphaFoldDB" id="A0A6A3ZHC2"/>
<keyword evidence="13" id="KW-1185">Reference proteome</keyword>
<dbReference type="Proteomes" id="UP000433483">
    <property type="component" value="Unassembled WGS sequence"/>
</dbReference>
<evidence type="ECO:0000313" key="7">
    <source>
        <dbReference type="EMBL" id="KAE9227764.1"/>
    </source>
</evidence>
<evidence type="ECO:0000256" key="1">
    <source>
        <dbReference type="SAM" id="SignalP"/>
    </source>
</evidence>
<organism evidence="8 13">
    <name type="scientific">Phytophthora fragariae</name>
    <dbReference type="NCBI Taxonomy" id="53985"/>
    <lineage>
        <taxon>Eukaryota</taxon>
        <taxon>Sar</taxon>
        <taxon>Stramenopiles</taxon>
        <taxon>Oomycota</taxon>
        <taxon>Peronosporomycetes</taxon>
        <taxon>Peronosporales</taxon>
        <taxon>Peronosporaceae</taxon>
        <taxon>Phytophthora</taxon>
    </lineage>
</organism>
<evidence type="ECO:0000313" key="14">
    <source>
        <dbReference type="Proteomes" id="UP000437068"/>
    </source>
</evidence>
<dbReference type="EMBL" id="QXFX01000016">
    <property type="protein sequence ID" value="KAE9139037.1"/>
    <property type="molecule type" value="Genomic_DNA"/>
</dbReference>
<evidence type="ECO:0000313" key="20">
    <source>
        <dbReference type="Proteomes" id="UP000486351"/>
    </source>
</evidence>
<evidence type="ECO:0000313" key="9">
    <source>
        <dbReference type="EMBL" id="KAE9257712.1"/>
    </source>
</evidence>
<dbReference type="EMBL" id="QXGA01000015">
    <property type="protein sequence ID" value="KAE9155375.1"/>
    <property type="molecule type" value="Genomic_DNA"/>
</dbReference>
<evidence type="ECO:0000313" key="3">
    <source>
        <dbReference type="EMBL" id="KAE9000870.1"/>
    </source>
</evidence>
<dbReference type="Proteomes" id="UP000486351">
    <property type="component" value="Unassembled WGS sequence"/>
</dbReference>
<keyword evidence="1" id="KW-0732">Signal</keyword>
<evidence type="ECO:0000313" key="16">
    <source>
        <dbReference type="Proteomes" id="UP000440732"/>
    </source>
</evidence>
<dbReference type="Proteomes" id="UP000429523">
    <property type="component" value="Unassembled WGS sequence"/>
</dbReference>
<evidence type="ECO:0000313" key="21">
    <source>
        <dbReference type="Proteomes" id="UP000488956"/>
    </source>
</evidence>
<dbReference type="EMBL" id="QXFW01000887">
    <property type="protein sequence ID" value="KAE9000870.1"/>
    <property type="molecule type" value="Genomic_DNA"/>
</dbReference>
<dbReference type="Proteomes" id="UP000440367">
    <property type="component" value="Unassembled WGS sequence"/>
</dbReference>
<dbReference type="EMBL" id="QXGC01000610">
    <property type="protein sequence ID" value="KAE9227764.1"/>
    <property type="molecule type" value="Genomic_DNA"/>
</dbReference>
<evidence type="ECO:0000313" key="19">
    <source>
        <dbReference type="Proteomes" id="UP000476176"/>
    </source>
</evidence>
<dbReference type="Proteomes" id="UP000476176">
    <property type="component" value="Unassembled WGS sequence"/>
</dbReference>
<evidence type="ECO:0000313" key="18">
    <source>
        <dbReference type="Proteomes" id="UP000460718"/>
    </source>
</evidence>
<feature type="signal peptide" evidence="1">
    <location>
        <begin position="1"/>
        <end position="20"/>
    </location>
</feature>
<dbReference type="EMBL" id="QXGF01000014">
    <property type="protein sequence ID" value="KAE8949787.1"/>
    <property type="molecule type" value="Genomic_DNA"/>
</dbReference>
<accession>A0A6A3ZHC2</accession>
<evidence type="ECO:0000313" key="2">
    <source>
        <dbReference type="EMBL" id="KAE8949787.1"/>
    </source>
</evidence>
<protein>
    <recommendedName>
        <fullName evidence="22">RxLR effector protein</fullName>
    </recommendedName>
</protein>
<dbReference type="EMBL" id="QXGE01000019">
    <property type="protein sequence ID" value="KAE9329499.1"/>
    <property type="molecule type" value="Genomic_DNA"/>
</dbReference>
<evidence type="ECO:0000313" key="12">
    <source>
        <dbReference type="Proteomes" id="UP000429523"/>
    </source>
</evidence>
<reference evidence="12 13" key="1">
    <citation type="submission" date="2018-08" db="EMBL/GenBank/DDBJ databases">
        <title>Genomic investigation of the strawberry pathogen Phytophthora fragariae indicates pathogenicity is determined by transcriptional variation in three key races.</title>
        <authorList>
            <person name="Adams T.M."/>
            <person name="Armitage A.D."/>
            <person name="Sobczyk M.K."/>
            <person name="Bates H.J."/>
            <person name="Dunwell J.M."/>
            <person name="Nellist C.F."/>
            <person name="Harrison R.J."/>
        </authorList>
    </citation>
    <scope>NUCLEOTIDE SEQUENCE [LARGE SCALE GENOMIC DNA]</scope>
    <source>
        <strain evidence="10 14">A4</strain>
        <strain evidence="9 15">BC-1</strain>
        <strain evidence="7 19">BC-23</strain>
        <strain evidence="8 13">NOV-27</strain>
        <strain evidence="6 16">NOV-5</strain>
        <strain evidence="5 17">NOV-71</strain>
        <strain evidence="11 20">NOV-77</strain>
        <strain evidence="2 12">NOV-9</strain>
        <strain evidence="4 21">ONT-3</strain>
        <strain evidence="3 18">SCRP245</strain>
    </source>
</reference>
<comment type="caution">
    <text evidence="8">The sequence shown here is derived from an EMBL/GenBank/DDBJ whole genome shotgun (WGS) entry which is preliminary data.</text>
</comment>
<evidence type="ECO:0000313" key="17">
    <source>
        <dbReference type="Proteomes" id="UP000441208"/>
    </source>
</evidence>
<name>A0A6A3ZHC2_9STRA</name>
<dbReference type="Proteomes" id="UP000440732">
    <property type="component" value="Unassembled WGS sequence"/>
</dbReference>
<dbReference type="Proteomes" id="UP000441208">
    <property type="component" value="Unassembled WGS sequence"/>
</dbReference>
<dbReference type="EMBL" id="QXGD01000017">
    <property type="protein sequence ID" value="KAE9257712.1"/>
    <property type="molecule type" value="Genomic_DNA"/>
</dbReference>
<evidence type="ECO:0000313" key="15">
    <source>
        <dbReference type="Proteomes" id="UP000440367"/>
    </source>
</evidence>
<sequence>MTLTSLYLLLSICILNPCLNCDLPQRLALVNCSPLSTNDPNLTYYLGKVYMEYFTKEALVHSTSRGV</sequence>
<evidence type="ECO:0000313" key="6">
    <source>
        <dbReference type="EMBL" id="KAE9155375.1"/>
    </source>
</evidence>
<dbReference type="Proteomes" id="UP000488956">
    <property type="component" value="Unassembled WGS sequence"/>
</dbReference>
<evidence type="ECO:0000313" key="13">
    <source>
        <dbReference type="Proteomes" id="UP000433483"/>
    </source>
</evidence>
<dbReference type="EMBL" id="QXFZ01000014">
    <property type="protein sequence ID" value="KAE9140388.1"/>
    <property type="molecule type" value="Genomic_DNA"/>
</dbReference>
<dbReference type="EMBL" id="QXFY01000019">
    <property type="protein sequence ID" value="KAE9361636.1"/>
    <property type="molecule type" value="Genomic_DNA"/>
</dbReference>
<evidence type="ECO:0000313" key="8">
    <source>
        <dbReference type="EMBL" id="KAE9236797.1"/>
    </source>
</evidence>
<evidence type="ECO:0000313" key="10">
    <source>
        <dbReference type="EMBL" id="KAE9329499.1"/>
    </source>
</evidence>
<evidence type="ECO:0000313" key="5">
    <source>
        <dbReference type="EMBL" id="KAE9140388.1"/>
    </source>
</evidence>
<evidence type="ECO:0000313" key="4">
    <source>
        <dbReference type="EMBL" id="KAE9139037.1"/>
    </source>
</evidence>
<dbReference type="Proteomes" id="UP000437068">
    <property type="component" value="Unassembled WGS sequence"/>
</dbReference>
<dbReference type="OrthoDB" id="10274966at2759"/>
<gene>
    <name evidence="10" type="ORF">PF001_g889</name>
    <name evidence="9" type="ORF">PF002_g802</name>
    <name evidence="7" type="ORF">PF004_g11262</name>
    <name evidence="8" type="ORF">PF005_g900</name>
    <name evidence="6" type="ORF">PF006_g669</name>
    <name evidence="5" type="ORF">PF007_g681</name>
    <name evidence="11" type="ORF">PF008_g872</name>
    <name evidence="2" type="ORF">PF009_g699</name>
    <name evidence="4" type="ORF">PF010_g749</name>
    <name evidence="3" type="ORF">PF011_g13997</name>
</gene>
<evidence type="ECO:0008006" key="22">
    <source>
        <dbReference type="Google" id="ProtNLM"/>
    </source>
</evidence>
<feature type="chain" id="PRO_5036380989" description="RxLR effector protein" evidence="1">
    <location>
        <begin position="21"/>
        <end position="67"/>
    </location>
</feature>
<proteinExistence type="predicted"/>
<dbReference type="EMBL" id="QXGB01000020">
    <property type="protein sequence ID" value="KAE9236797.1"/>
    <property type="molecule type" value="Genomic_DNA"/>
</dbReference>